<sequence length="73" mass="8372">MATSTTVSKSDSQTLETGMARRHALRVVRRVRSDPDWCLLVRTSERFKVDMSTSIATMRYDYAHESTVYRGSL</sequence>
<reference evidence="1" key="1">
    <citation type="submission" date="2013-11" db="EMBL/GenBank/DDBJ databases">
        <title>The Genome Sequence of Phytophthora parasitica CJ02B3.</title>
        <authorList>
            <consortium name="The Broad Institute Genomics Platform"/>
            <person name="Russ C."/>
            <person name="Tyler B."/>
            <person name="Panabieres F."/>
            <person name="Shan W."/>
            <person name="Tripathy S."/>
            <person name="Grunwald N."/>
            <person name="Machado M."/>
            <person name="Johnson C.S."/>
            <person name="Arredondo F."/>
            <person name="Hong C."/>
            <person name="Coffey M."/>
            <person name="Young S.K."/>
            <person name="Zeng Q."/>
            <person name="Gargeya S."/>
            <person name="Fitzgerald M."/>
            <person name="Abouelleil A."/>
            <person name="Alvarado L."/>
            <person name="Chapman S.B."/>
            <person name="Gainer-Dewar J."/>
            <person name="Goldberg J."/>
            <person name="Griggs A."/>
            <person name="Gujja S."/>
            <person name="Hansen M."/>
            <person name="Howarth C."/>
            <person name="Imamovic A."/>
            <person name="Ireland A."/>
            <person name="Larimer J."/>
            <person name="McCowan C."/>
            <person name="Murphy C."/>
            <person name="Pearson M."/>
            <person name="Poon T.W."/>
            <person name="Priest M."/>
            <person name="Roberts A."/>
            <person name="Saif S."/>
            <person name="Shea T."/>
            <person name="Sykes S."/>
            <person name="Wortman J."/>
            <person name="Nusbaum C."/>
            <person name="Birren B."/>
        </authorList>
    </citation>
    <scope>NUCLEOTIDE SEQUENCE [LARGE SCALE GENOMIC DNA]</scope>
    <source>
        <strain evidence="1">CJ02B3</strain>
    </source>
</reference>
<proteinExistence type="predicted"/>
<dbReference type="AlphaFoldDB" id="W2FR04"/>
<dbReference type="VEuPathDB" id="FungiDB:PPTG_21734"/>
<dbReference type="Proteomes" id="UP000053236">
    <property type="component" value="Unassembled WGS sequence"/>
</dbReference>
<evidence type="ECO:0000313" key="1">
    <source>
        <dbReference type="EMBL" id="ETK73238.1"/>
    </source>
</evidence>
<organism evidence="1">
    <name type="scientific">Phytophthora nicotianae</name>
    <name type="common">Potato buckeye rot agent</name>
    <name type="synonym">Phytophthora parasitica</name>
    <dbReference type="NCBI Taxonomy" id="4792"/>
    <lineage>
        <taxon>Eukaryota</taxon>
        <taxon>Sar</taxon>
        <taxon>Stramenopiles</taxon>
        <taxon>Oomycota</taxon>
        <taxon>Peronosporomycetes</taxon>
        <taxon>Peronosporales</taxon>
        <taxon>Peronosporaceae</taxon>
        <taxon>Phytophthora</taxon>
    </lineage>
</organism>
<name>W2FR04_PHYNI</name>
<protein>
    <submittedName>
        <fullName evidence="1">Uncharacterized protein</fullName>
    </submittedName>
</protein>
<gene>
    <name evidence="1" type="ORF">L915_19808</name>
</gene>
<dbReference type="EMBL" id="KI689366">
    <property type="protein sequence ID" value="ETK73238.1"/>
    <property type="molecule type" value="Genomic_DNA"/>
</dbReference>
<accession>W2FR04</accession>